<dbReference type="InParanoid" id="M1DE92"/>
<evidence type="ECO:0000313" key="1">
    <source>
        <dbReference type="EnsemblPlants" id="PGSC0003DMT400087650"/>
    </source>
</evidence>
<dbReference type="HOGENOM" id="CLU_1139684_0_0_1"/>
<dbReference type="AlphaFoldDB" id="M1DE92"/>
<evidence type="ECO:0000313" key="2">
    <source>
        <dbReference type="Proteomes" id="UP000011115"/>
    </source>
</evidence>
<proteinExistence type="predicted"/>
<keyword evidence="2" id="KW-1185">Reference proteome</keyword>
<dbReference type="Proteomes" id="UP000011115">
    <property type="component" value="Unassembled WGS sequence"/>
</dbReference>
<protein>
    <submittedName>
        <fullName evidence="1">Late blight resistance protein</fullName>
    </submittedName>
</protein>
<dbReference type="Gramene" id="PGSC0003DMT400087650">
    <property type="protein sequence ID" value="PGSC0003DMT400087650"/>
    <property type="gene ID" value="PGSC0003DMG400037221"/>
</dbReference>
<reference evidence="2" key="1">
    <citation type="journal article" date="2011" name="Nature">
        <title>Genome sequence and analysis of the tuber crop potato.</title>
        <authorList>
            <consortium name="The Potato Genome Sequencing Consortium"/>
        </authorList>
    </citation>
    <scope>NUCLEOTIDE SEQUENCE [LARGE SCALE GENOMIC DNA]</scope>
    <source>
        <strain evidence="2">cv. DM1-3 516 R44</strain>
    </source>
</reference>
<accession>M1DE92</accession>
<organism evidence="1 2">
    <name type="scientific">Solanum tuberosum</name>
    <name type="common">Potato</name>
    <dbReference type="NCBI Taxonomy" id="4113"/>
    <lineage>
        <taxon>Eukaryota</taxon>
        <taxon>Viridiplantae</taxon>
        <taxon>Streptophyta</taxon>
        <taxon>Embryophyta</taxon>
        <taxon>Tracheophyta</taxon>
        <taxon>Spermatophyta</taxon>
        <taxon>Magnoliopsida</taxon>
        <taxon>eudicotyledons</taxon>
        <taxon>Gunneridae</taxon>
        <taxon>Pentapetalae</taxon>
        <taxon>asterids</taxon>
        <taxon>lamiids</taxon>
        <taxon>Solanales</taxon>
        <taxon>Solanaceae</taxon>
        <taxon>Solanoideae</taxon>
        <taxon>Solaneae</taxon>
        <taxon>Solanum</taxon>
    </lineage>
</organism>
<name>M1DE92_SOLTU</name>
<sequence length="244" mass="27226">MGQNYMKIFKRYTDEVKDPVIDVLKTQLKDVTVLTAGDEYLGDHNIIQSCVNSVSNRQKNVPSTSNDGNLENLSDRVVSLEQSMVEVVTYVRKEKLRRIEKNKKKKQEKVDEDLAAVDEDFVAIDKYFTDGVDEMTVDAVDKVTGDHVDEVVVDEVAGDVIDEVADDGVAVDDVVGDDVAVDDVAEFPSHTRTFNVLMPFGLHLIMMQTQVIRINIQRIVDPVDQSESVVVRMIGVLVPTSLIV</sequence>
<reference evidence="1" key="2">
    <citation type="submission" date="2015-06" db="UniProtKB">
        <authorList>
            <consortium name="EnsemblPlants"/>
        </authorList>
    </citation>
    <scope>IDENTIFICATION</scope>
    <source>
        <strain evidence="1">DM1-3 516 R44</strain>
    </source>
</reference>
<dbReference type="EnsemblPlants" id="PGSC0003DMT400087650">
    <property type="protein sequence ID" value="PGSC0003DMT400087650"/>
    <property type="gene ID" value="PGSC0003DMG400037221"/>
</dbReference>
<dbReference type="PaxDb" id="4113-PGSC0003DMT400087650"/>